<organism evidence="9 10">
    <name type="scientific">Flexibacter flexilis DSM 6793</name>
    <dbReference type="NCBI Taxonomy" id="927664"/>
    <lineage>
        <taxon>Bacteria</taxon>
        <taxon>Pseudomonadati</taxon>
        <taxon>Bacteroidota</taxon>
        <taxon>Cytophagia</taxon>
        <taxon>Cytophagales</taxon>
        <taxon>Flexibacteraceae</taxon>
        <taxon>Flexibacter</taxon>
    </lineage>
</organism>
<dbReference type="Gene3D" id="3.90.1680.10">
    <property type="entry name" value="SOS response associated peptidase-like"/>
    <property type="match status" value="1"/>
</dbReference>
<keyword evidence="6" id="KW-0238">DNA-binding</keyword>
<dbReference type="GO" id="GO:0106300">
    <property type="term" value="P:protein-DNA covalent cross-linking repair"/>
    <property type="evidence" value="ECO:0007669"/>
    <property type="project" value="InterPro"/>
</dbReference>
<proteinExistence type="inferred from homology"/>
<dbReference type="STRING" id="927664.SAMN05421780_10575"/>
<keyword evidence="4 8" id="KW-0378">Hydrolase</keyword>
<evidence type="ECO:0000256" key="1">
    <source>
        <dbReference type="ARBA" id="ARBA00008136"/>
    </source>
</evidence>
<evidence type="ECO:0000256" key="3">
    <source>
        <dbReference type="ARBA" id="ARBA00022763"/>
    </source>
</evidence>
<gene>
    <name evidence="9" type="ORF">SAMN05421780_10575</name>
</gene>
<comment type="similarity">
    <text evidence="1 8">Belongs to the SOS response-associated peptidase family.</text>
</comment>
<evidence type="ECO:0000256" key="8">
    <source>
        <dbReference type="RuleBase" id="RU364100"/>
    </source>
</evidence>
<keyword evidence="3" id="KW-0227">DNA damage</keyword>
<dbReference type="GO" id="GO:0016829">
    <property type="term" value="F:lyase activity"/>
    <property type="evidence" value="ECO:0007669"/>
    <property type="project" value="UniProtKB-KW"/>
</dbReference>
<name>A0A1I1ITQ5_9BACT</name>
<dbReference type="SUPFAM" id="SSF143081">
    <property type="entry name" value="BB1717-like"/>
    <property type="match status" value="1"/>
</dbReference>
<evidence type="ECO:0000256" key="4">
    <source>
        <dbReference type="ARBA" id="ARBA00022801"/>
    </source>
</evidence>
<evidence type="ECO:0000256" key="6">
    <source>
        <dbReference type="ARBA" id="ARBA00023125"/>
    </source>
</evidence>
<evidence type="ECO:0000256" key="5">
    <source>
        <dbReference type="ARBA" id="ARBA00023124"/>
    </source>
</evidence>
<dbReference type="PANTHER" id="PTHR13604">
    <property type="entry name" value="DC12-RELATED"/>
    <property type="match status" value="1"/>
</dbReference>
<dbReference type="GO" id="GO:0008233">
    <property type="term" value="F:peptidase activity"/>
    <property type="evidence" value="ECO:0007669"/>
    <property type="project" value="UniProtKB-KW"/>
</dbReference>
<dbReference type="EMBL" id="FOLE01000005">
    <property type="protein sequence ID" value="SFC39102.1"/>
    <property type="molecule type" value="Genomic_DNA"/>
</dbReference>
<dbReference type="OrthoDB" id="9782620at2"/>
<evidence type="ECO:0000313" key="10">
    <source>
        <dbReference type="Proteomes" id="UP000199514"/>
    </source>
</evidence>
<keyword evidence="7" id="KW-0456">Lyase</keyword>
<dbReference type="EC" id="3.4.-.-" evidence="8"/>
<dbReference type="RefSeq" id="WP_091511549.1">
    <property type="nucleotide sequence ID" value="NZ_FOLE01000005.1"/>
</dbReference>
<dbReference type="InterPro" id="IPR003738">
    <property type="entry name" value="SRAP"/>
</dbReference>
<dbReference type="Pfam" id="PF02586">
    <property type="entry name" value="SRAP"/>
    <property type="match status" value="1"/>
</dbReference>
<keyword evidence="5" id="KW-0190">Covalent protein-DNA linkage</keyword>
<dbReference type="AlphaFoldDB" id="A0A1I1ITQ5"/>
<evidence type="ECO:0000256" key="2">
    <source>
        <dbReference type="ARBA" id="ARBA00022670"/>
    </source>
</evidence>
<dbReference type="Proteomes" id="UP000199514">
    <property type="component" value="Unassembled WGS sequence"/>
</dbReference>
<sequence>MCYHYKPATEAKRIESRFKATPKMPLGDAQMTNGYSYPNMPVILNTSPQFVTLAKWGLVPFFAKDEQEFLKKANTLNAKIETLESLNSYKNYVENRCLVLAESFKEWKHETVNGKLFKIPYEIETADNLPFAMAGIYSIRNDIYTFTILTTEANDLMDEIHNTKRRMPVILGHQEESLWLNREPLKPYYNRNEIRLVAERI</sequence>
<evidence type="ECO:0000313" key="9">
    <source>
        <dbReference type="EMBL" id="SFC39102.1"/>
    </source>
</evidence>
<reference evidence="9 10" key="1">
    <citation type="submission" date="2016-10" db="EMBL/GenBank/DDBJ databases">
        <authorList>
            <person name="de Groot N.N."/>
        </authorList>
    </citation>
    <scope>NUCLEOTIDE SEQUENCE [LARGE SCALE GENOMIC DNA]</scope>
    <source>
        <strain evidence="9 10">DSM 6793</strain>
    </source>
</reference>
<protein>
    <recommendedName>
        <fullName evidence="8">Abasic site processing protein</fullName>
        <ecNumber evidence="8">3.4.-.-</ecNumber>
    </recommendedName>
</protein>
<dbReference type="GO" id="GO:0003697">
    <property type="term" value="F:single-stranded DNA binding"/>
    <property type="evidence" value="ECO:0007669"/>
    <property type="project" value="InterPro"/>
</dbReference>
<evidence type="ECO:0000256" key="7">
    <source>
        <dbReference type="ARBA" id="ARBA00023239"/>
    </source>
</evidence>
<keyword evidence="2 8" id="KW-0645">Protease</keyword>
<dbReference type="PANTHER" id="PTHR13604:SF0">
    <property type="entry name" value="ABASIC SITE PROCESSING PROTEIN HMCES"/>
    <property type="match status" value="1"/>
</dbReference>
<keyword evidence="10" id="KW-1185">Reference proteome</keyword>
<dbReference type="InterPro" id="IPR036590">
    <property type="entry name" value="SRAP-like"/>
</dbReference>
<dbReference type="GO" id="GO:0006508">
    <property type="term" value="P:proteolysis"/>
    <property type="evidence" value="ECO:0007669"/>
    <property type="project" value="UniProtKB-KW"/>
</dbReference>
<accession>A0A1I1ITQ5</accession>